<sequence length="175" mass="20178">MEMASFYEASIFRGQHGILFLTKSIMCRREISKQNCRRWLKGPVQIMAMLVPISRLNSIVSVIRNEAAQVHAGVSNGHEICEAGRIQPYLVDADGHAFWKLKGNFGEDILLQVFELFRCNNFVVKYFTDLWSGVCNDLSSFEHLGSWVARICWRRCSRNICSHRFSLLQSLIYQV</sequence>
<protein>
    <submittedName>
        <fullName evidence="1">Uncharacterized protein</fullName>
    </submittedName>
</protein>
<evidence type="ECO:0000313" key="2">
    <source>
        <dbReference type="Proteomes" id="UP000290289"/>
    </source>
</evidence>
<proteinExistence type="predicted"/>
<keyword evidence="2" id="KW-1185">Reference proteome</keyword>
<gene>
    <name evidence="1" type="ORF">DVH24_015856</name>
</gene>
<reference evidence="1 2" key="1">
    <citation type="submission" date="2018-10" db="EMBL/GenBank/DDBJ databases">
        <title>A high-quality apple genome assembly.</title>
        <authorList>
            <person name="Hu J."/>
        </authorList>
    </citation>
    <scope>NUCLEOTIDE SEQUENCE [LARGE SCALE GENOMIC DNA]</scope>
    <source>
        <strain evidence="2">cv. HFTH1</strain>
        <tissue evidence="1">Young leaf</tissue>
    </source>
</reference>
<organism evidence="1 2">
    <name type="scientific">Malus domestica</name>
    <name type="common">Apple</name>
    <name type="synonym">Pyrus malus</name>
    <dbReference type="NCBI Taxonomy" id="3750"/>
    <lineage>
        <taxon>Eukaryota</taxon>
        <taxon>Viridiplantae</taxon>
        <taxon>Streptophyta</taxon>
        <taxon>Embryophyta</taxon>
        <taxon>Tracheophyta</taxon>
        <taxon>Spermatophyta</taxon>
        <taxon>Magnoliopsida</taxon>
        <taxon>eudicotyledons</taxon>
        <taxon>Gunneridae</taxon>
        <taxon>Pentapetalae</taxon>
        <taxon>rosids</taxon>
        <taxon>fabids</taxon>
        <taxon>Rosales</taxon>
        <taxon>Rosaceae</taxon>
        <taxon>Amygdaloideae</taxon>
        <taxon>Maleae</taxon>
        <taxon>Malus</taxon>
    </lineage>
</organism>
<accession>A0A498JD81</accession>
<dbReference type="Proteomes" id="UP000290289">
    <property type="component" value="Chromosome 7"/>
</dbReference>
<dbReference type="EMBL" id="RDQH01000333">
    <property type="protein sequence ID" value="RXH93789.1"/>
    <property type="molecule type" value="Genomic_DNA"/>
</dbReference>
<dbReference type="AlphaFoldDB" id="A0A498JD81"/>
<name>A0A498JD81_MALDO</name>
<evidence type="ECO:0000313" key="1">
    <source>
        <dbReference type="EMBL" id="RXH93789.1"/>
    </source>
</evidence>
<comment type="caution">
    <text evidence="1">The sequence shown here is derived from an EMBL/GenBank/DDBJ whole genome shotgun (WGS) entry which is preliminary data.</text>
</comment>